<dbReference type="HAMAP" id="MF_01820">
    <property type="entry name" value="GTPase_RsgA"/>
    <property type="match status" value="1"/>
</dbReference>
<evidence type="ECO:0000256" key="5">
    <source>
        <dbReference type="ARBA" id="ARBA00022741"/>
    </source>
</evidence>
<dbReference type="PANTHER" id="PTHR32120:SF11">
    <property type="entry name" value="SMALL RIBOSOMAL SUBUNIT BIOGENESIS GTPASE RSGA 1, MITOCHONDRIAL-RELATED"/>
    <property type="match status" value="1"/>
</dbReference>
<evidence type="ECO:0000256" key="10">
    <source>
        <dbReference type="HAMAP-Rule" id="MF_01820"/>
    </source>
</evidence>
<organism evidence="13 14">
    <name type="scientific">Alkaliphilus hydrothermalis</name>
    <dbReference type="NCBI Taxonomy" id="1482730"/>
    <lineage>
        <taxon>Bacteria</taxon>
        <taxon>Bacillati</taxon>
        <taxon>Bacillota</taxon>
        <taxon>Clostridia</taxon>
        <taxon>Peptostreptococcales</taxon>
        <taxon>Natronincolaceae</taxon>
        <taxon>Alkaliphilus</taxon>
    </lineage>
</organism>
<comment type="function">
    <text evidence="10">One of several proteins that assist in the late maturation steps of the functional core of the 30S ribosomal subunit. Helps release RbfA from mature subunits. May play a role in the assembly of ribosomal proteins into the subunit. Circularly permuted GTPase that catalyzes slow GTP hydrolysis, GTPase activity is stimulated by the 30S ribosomal subunit.</text>
</comment>
<evidence type="ECO:0000256" key="1">
    <source>
        <dbReference type="ARBA" id="ARBA00022490"/>
    </source>
</evidence>
<feature type="domain" description="EngC GTPase" evidence="11">
    <location>
        <begin position="74"/>
        <end position="221"/>
    </location>
</feature>
<feature type="domain" description="CP-type G" evidence="12">
    <location>
        <begin position="65"/>
        <end position="223"/>
    </location>
</feature>
<dbReference type="CDD" id="cd01854">
    <property type="entry name" value="YjeQ_EngC"/>
    <property type="match status" value="1"/>
</dbReference>
<evidence type="ECO:0000256" key="9">
    <source>
        <dbReference type="ARBA" id="ARBA00023134"/>
    </source>
</evidence>
<reference evidence="13 14" key="1">
    <citation type="submission" date="2021-01" db="EMBL/GenBank/DDBJ databases">
        <title>Genomic Encyclopedia of Type Strains, Phase IV (KMG-IV): sequencing the most valuable type-strain genomes for metagenomic binning, comparative biology and taxonomic classification.</title>
        <authorList>
            <person name="Goeker M."/>
        </authorList>
    </citation>
    <scope>NUCLEOTIDE SEQUENCE [LARGE SCALE GENOMIC DNA]</scope>
    <source>
        <strain evidence="13 14">DSM 25890</strain>
    </source>
</reference>
<dbReference type="EC" id="3.6.1.-" evidence="10"/>
<gene>
    <name evidence="10" type="primary">rsgA</name>
    <name evidence="13" type="ORF">JOC73_002418</name>
</gene>
<keyword evidence="2 10" id="KW-0690">Ribosome biogenesis</keyword>
<evidence type="ECO:0000313" key="13">
    <source>
        <dbReference type="EMBL" id="MBM7615844.1"/>
    </source>
</evidence>
<comment type="caution">
    <text evidence="13">The sequence shown here is derived from an EMBL/GenBank/DDBJ whole genome shotgun (WGS) entry which is preliminary data.</text>
</comment>
<dbReference type="Gene3D" id="3.40.50.300">
    <property type="entry name" value="P-loop containing nucleotide triphosphate hydrolases"/>
    <property type="match status" value="1"/>
</dbReference>
<name>A0ABS2NSA4_9FIRM</name>
<dbReference type="NCBIfam" id="TIGR00157">
    <property type="entry name" value="ribosome small subunit-dependent GTPase A"/>
    <property type="match status" value="1"/>
</dbReference>
<dbReference type="PROSITE" id="PS51721">
    <property type="entry name" value="G_CP"/>
    <property type="match status" value="1"/>
</dbReference>
<protein>
    <recommendedName>
        <fullName evidence="10">Small ribosomal subunit biogenesis GTPase RsgA</fullName>
        <ecNumber evidence="10">3.6.1.-</ecNumber>
    </recommendedName>
</protein>
<dbReference type="Gene3D" id="2.40.50.140">
    <property type="entry name" value="Nucleic acid-binding proteins"/>
    <property type="match status" value="1"/>
</dbReference>
<dbReference type="GO" id="GO:0016787">
    <property type="term" value="F:hydrolase activity"/>
    <property type="evidence" value="ECO:0007669"/>
    <property type="project" value="UniProtKB-KW"/>
</dbReference>
<dbReference type="InterPro" id="IPR027417">
    <property type="entry name" value="P-loop_NTPase"/>
</dbReference>
<feature type="binding site" evidence="10">
    <location>
        <position position="260"/>
    </location>
    <ligand>
        <name>Zn(2+)</name>
        <dbReference type="ChEBI" id="CHEBI:29105"/>
    </ligand>
</feature>
<evidence type="ECO:0000256" key="8">
    <source>
        <dbReference type="ARBA" id="ARBA00022884"/>
    </source>
</evidence>
<keyword evidence="3 10" id="KW-0479">Metal-binding</keyword>
<evidence type="ECO:0000256" key="3">
    <source>
        <dbReference type="ARBA" id="ARBA00022723"/>
    </source>
</evidence>
<dbReference type="InterPro" id="IPR031944">
    <property type="entry name" value="RsgA_N"/>
</dbReference>
<dbReference type="EMBL" id="JAFBEE010000018">
    <property type="protein sequence ID" value="MBM7615844.1"/>
    <property type="molecule type" value="Genomic_DNA"/>
</dbReference>
<dbReference type="PROSITE" id="PS50936">
    <property type="entry name" value="ENGC_GTPASE"/>
    <property type="match status" value="1"/>
</dbReference>
<keyword evidence="7 10" id="KW-0862">Zinc</keyword>
<keyword evidence="14" id="KW-1185">Reference proteome</keyword>
<dbReference type="RefSeq" id="WP_204403492.1">
    <property type="nucleotide sequence ID" value="NZ_JAFBEE010000018.1"/>
</dbReference>
<evidence type="ECO:0000256" key="7">
    <source>
        <dbReference type="ARBA" id="ARBA00022833"/>
    </source>
</evidence>
<keyword evidence="6 10" id="KW-0378">Hydrolase</keyword>
<dbReference type="InterPro" id="IPR030378">
    <property type="entry name" value="G_CP_dom"/>
</dbReference>
<comment type="subcellular location">
    <subcellularLocation>
        <location evidence="10">Cytoplasm</location>
    </subcellularLocation>
</comment>
<evidence type="ECO:0000256" key="4">
    <source>
        <dbReference type="ARBA" id="ARBA00022730"/>
    </source>
</evidence>
<dbReference type="InterPro" id="IPR012340">
    <property type="entry name" value="NA-bd_OB-fold"/>
</dbReference>
<keyword evidence="5 10" id="KW-0547">Nucleotide-binding</keyword>
<dbReference type="Pfam" id="PF03193">
    <property type="entry name" value="RsgA_GTPase"/>
    <property type="match status" value="1"/>
</dbReference>
<keyword evidence="4 10" id="KW-0699">rRNA-binding</keyword>
<feature type="binding site" evidence="10">
    <location>
        <begin position="114"/>
        <end position="117"/>
    </location>
    <ligand>
        <name>GTP</name>
        <dbReference type="ChEBI" id="CHEBI:37565"/>
    </ligand>
</feature>
<comment type="cofactor">
    <cofactor evidence="10">
        <name>Zn(2+)</name>
        <dbReference type="ChEBI" id="CHEBI:29105"/>
    </cofactor>
    <text evidence="10">Binds 1 zinc ion per subunit.</text>
</comment>
<dbReference type="SUPFAM" id="SSF52540">
    <property type="entry name" value="P-loop containing nucleoside triphosphate hydrolases"/>
    <property type="match status" value="1"/>
</dbReference>
<comment type="similarity">
    <text evidence="10">Belongs to the TRAFAC class YlqF/YawG GTPase family. RsgA subfamily.</text>
</comment>
<accession>A0ABS2NSA4</accession>
<evidence type="ECO:0000313" key="14">
    <source>
        <dbReference type="Proteomes" id="UP001314796"/>
    </source>
</evidence>
<feature type="binding site" evidence="10">
    <location>
        <begin position="165"/>
        <end position="173"/>
    </location>
    <ligand>
        <name>GTP</name>
        <dbReference type="ChEBI" id="CHEBI:37565"/>
    </ligand>
</feature>
<sequence length="292" mass="33105">MREGRIIKGIGGFYYIDYDGITYECKARGIFRKNKMTPMVGDYVVFSVTDEEKLLGMIEEIKERETELIRPPVANVDQAIVVFAITQPDPNLALLDRFIVLAESQRLEIAICINKIDLADEEEQAKLKKIYEATGYPVIFTTKENKASIDEIKKLLAGKTTVFAGPSGVGKSTLLNRIQSNLVLQTGEISAKNARGKHTTRHVELIPLQSSGWVVDTPGFSSLTVDFMEVEELSDTFREFDEYREGCQYLSCIHENEPRCGVKTAVEEGDIPQSRYTSYLQLLEEIRKNRRY</sequence>
<evidence type="ECO:0000256" key="6">
    <source>
        <dbReference type="ARBA" id="ARBA00022801"/>
    </source>
</evidence>
<dbReference type="Gene3D" id="1.10.40.50">
    <property type="entry name" value="Probable gtpase engc, domain 3"/>
    <property type="match status" value="1"/>
</dbReference>
<dbReference type="InterPro" id="IPR004881">
    <property type="entry name" value="Ribosome_biogen_GTPase_RsgA"/>
</dbReference>
<dbReference type="CDD" id="cd04466">
    <property type="entry name" value="S1_YloQ_GTPase"/>
    <property type="match status" value="1"/>
</dbReference>
<keyword evidence="9 10" id="KW-0342">GTP-binding</keyword>
<comment type="subunit">
    <text evidence="10">Monomer. Associates with 30S ribosomal subunit, binds 16S rRNA.</text>
</comment>
<evidence type="ECO:0000256" key="2">
    <source>
        <dbReference type="ARBA" id="ARBA00022517"/>
    </source>
</evidence>
<dbReference type="SUPFAM" id="SSF50249">
    <property type="entry name" value="Nucleic acid-binding proteins"/>
    <property type="match status" value="1"/>
</dbReference>
<dbReference type="PANTHER" id="PTHR32120">
    <property type="entry name" value="SMALL RIBOSOMAL SUBUNIT BIOGENESIS GTPASE RSGA"/>
    <property type="match status" value="1"/>
</dbReference>
<feature type="binding site" evidence="10">
    <location>
        <position position="254"/>
    </location>
    <ligand>
        <name>Zn(2+)</name>
        <dbReference type="ChEBI" id="CHEBI:29105"/>
    </ligand>
</feature>
<evidence type="ECO:0000259" key="12">
    <source>
        <dbReference type="PROSITE" id="PS51721"/>
    </source>
</evidence>
<dbReference type="Proteomes" id="UP001314796">
    <property type="component" value="Unassembled WGS sequence"/>
</dbReference>
<feature type="binding site" evidence="10">
    <location>
        <position position="252"/>
    </location>
    <ligand>
        <name>Zn(2+)</name>
        <dbReference type="ChEBI" id="CHEBI:29105"/>
    </ligand>
</feature>
<proteinExistence type="inferred from homology"/>
<keyword evidence="8 10" id="KW-0694">RNA-binding</keyword>
<evidence type="ECO:0000259" key="11">
    <source>
        <dbReference type="PROSITE" id="PS50936"/>
    </source>
</evidence>
<dbReference type="Pfam" id="PF16745">
    <property type="entry name" value="RsgA_N"/>
    <property type="match status" value="1"/>
</dbReference>
<keyword evidence="1 10" id="KW-0963">Cytoplasm</keyword>
<feature type="binding site" evidence="10">
    <location>
        <position position="247"/>
    </location>
    <ligand>
        <name>Zn(2+)</name>
        <dbReference type="ChEBI" id="CHEBI:29105"/>
    </ligand>
</feature>
<dbReference type="InterPro" id="IPR010914">
    <property type="entry name" value="RsgA_GTPase_dom"/>
</dbReference>